<dbReference type="InterPro" id="IPR001739">
    <property type="entry name" value="Methyl_CpG_DNA-bd"/>
</dbReference>
<feature type="domain" description="MBD" evidence="2">
    <location>
        <begin position="11"/>
        <end position="81"/>
    </location>
</feature>
<feature type="region of interest" description="Disordered" evidence="1">
    <location>
        <begin position="880"/>
        <end position="949"/>
    </location>
</feature>
<evidence type="ECO:0000259" key="2">
    <source>
        <dbReference type="PROSITE" id="PS50982"/>
    </source>
</evidence>
<dbReference type="AlphaFoldDB" id="A0AAD7S0H4"/>
<feature type="compositionally biased region" description="Low complexity" evidence="1">
    <location>
        <begin position="1033"/>
        <end position="1049"/>
    </location>
</feature>
<dbReference type="PANTHER" id="PTHR16112:SF18">
    <property type="entry name" value="METHYL-CPG-BINDING DOMAIN PROTEIN 5"/>
    <property type="match status" value="1"/>
</dbReference>
<feature type="region of interest" description="Disordered" evidence="1">
    <location>
        <begin position="323"/>
        <end position="364"/>
    </location>
</feature>
<accession>A0AAD7S0H4</accession>
<feature type="compositionally biased region" description="Pro residues" evidence="1">
    <location>
        <begin position="398"/>
        <end position="407"/>
    </location>
</feature>
<feature type="region of interest" description="Disordered" evidence="1">
    <location>
        <begin position="234"/>
        <end position="310"/>
    </location>
</feature>
<feature type="compositionally biased region" description="Low complexity" evidence="1">
    <location>
        <begin position="590"/>
        <end position="602"/>
    </location>
</feature>
<evidence type="ECO:0000313" key="3">
    <source>
        <dbReference type="EMBL" id="KAJ8393759.1"/>
    </source>
</evidence>
<organism evidence="3 4">
    <name type="scientific">Aldrovandia affinis</name>
    <dbReference type="NCBI Taxonomy" id="143900"/>
    <lineage>
        <taxon>Eukaryota</taxon>
        <taxon>Metazoa</taxon>
        <taxon>Chordata</taxon>
        <taxon>Craniata</taxon>
        <taxon>Vertebrata</taxon>
        <taxon>Euteleostomi</taxon>
        <taxon>Actinopterygii</taxon>
        <taxon>Neopterygii</taxon>
        <taxon>Teleostei</taxon>
        <taxon>Notacanthiformes</taxon>
        <taxon>Halosauridae</taxon>
        <taxon>Aldrovandia</taxon>
    </lineage>
</organism>
<dbReference type="SMART" id="SM00391">
    <property type="entry name" value="MBD"/>
    <property type="match status" value="1"/>
</dbReference>
<name>A0AAD7S0H4_9TELE</name>
<feature type="region of interest" description="Disordered" evidence="1">
    <location>
        <begin position="1182"/>
        <end position="1210"/>
    </location>
</feature>
<evidence type="ECO:0000256" key="1">
    <source>
        <dbReference type="SAM" id="MobiDB-lite"/>
    </source>
</evidence>
<feature type="region of interest" description="Disordered" evidence="1">
    <location>
        <begin position="489"/>
        <end position="531"/>
    </location>
</feature>
<feature type="region of interest" description="Disordered" evidence="1">
    <location>
        <begin position="575"/>
        <end position="635"/>
    </location>
</feature>
<feature type="compositionally biased region" description="Gly residues" evidence="1">
    <location>
        <begin position="489"/>
        <end position="502"/>
    </location>
</feature>
<feature type="compositionally biased region" description="Low complexity" evidence="1">
    <location>
        <begin position="661"/>
        <end position="674"/>
    </location>
</feature>
<dbReference type="PANTHER" id="PTHR16112">
    <property type="entry name" value="METHYL-CPG BINDING PROTEIN, DROSOPHILA"/>
    <property type="match status" value="1"/>
</dbReference>
<comment type="caution">
    <text evidence="3">The sequence shown here is derived from an EMBL/GenBank/DDBJ whole genome shotgun (WGS) entry which is preliminary data.</text>
</comment>
<feature type="compositionally biased region" description="Basic residues" evidence="1">
    <location>
        <begin position="1199"/>
        <end position="1210"/>
    </location>
</feature>
<keyword evidence="4" id="KW-1185">Reference proteome</keyword>
<gene>
    <name evidence="3" type="ORF">AAFF_G00056740</name>
</gene>
<feature type="compositionally biased region" description="Basic residues" evidence="1">
    <location>
        <begin position="520"/>
        <end position="531"/>
    </location>
</feature>
<dbReference type="PROSITE" id="PS50982">
    <property type="entry name" value="MBD"/>
    <property type="match status" value="1"/>
</dbReference>
<dbReference type="GO" id="GO:0010369">
    <property type="term" value="C:chromocenter"/>
    <property type="evidence" value="ECO:0007669"/>
    <property type="project" value="TreeGrafter"/>
</dbReference>
<feature type="compositionally biased region" description="Low complexity" evidence="1">
    <location>
        <begin position="351"/>
        <end position="362"/>
    </location>
</feature>
<dbReference type="Proteomes" id="UP001221898">
    <property type="component" value="Unassembled WGS sequence"/>
</dbReference>
<dbReference type="GO" id="GO:0005634">
    <property type="term" value="C:nucleus"/>
    <property type="evidence" value="ECO:0007669"/>
    <property type="project" value="TreeGrafter"/>
</dbReference>
<feature type="region of interest" description="Disordered" evidence="1">
    <location>
        <begin position="964"/>
        <end position="1092"/>
    </location>
</feature>
<dbReference type="GO" id="GO:0003677">
    <property type="term" value="F:DNA binding"/>
    <property type="evidence" value="ECO:0007669"/>
    <property type="project" value="InterPro"/>
</dbReference>
<dbReference type="SUPFAM" id="SSF63748">
    <property type="entry name" value="Tudor/PWWP/MBT"/>
    <property type="match status" value="1"/>
</dbReference>
<feature type="compositionally biased region" description="Polar residues" evidence="1">
    <location>
        <begin position="699"/>
        <end position="711"/>
    </location>
</feature>
<feature type="compositionally biased region" description="Basic residues" evidence="1">
    <location>
        <begin position="291"/>
        <end position="300"/>
    </location>
</feature>
<sequence>MNGGKDCMGGEREGPPHLTQVPICWQRRVDHTGVVYISPSGSILSCLDQVKSYLLTDGTCKCGLECPLILPKVFNFDPGAPVKRRTAEDAKADEDVTKLCIHKRKIIAVATLSRSMEPPRPSLVRTGPGGGTGATPLVPGRSAILRAIRTKPPAGSTPPDCRAPFRAIASAQRGRYPPESEAFVAGHARARLSGEPGQRSPYHGVLSPAPLSPDAFAARVSGFHGGGPLSVNGRTSSLHSPPGLYPRQGSPSCARAGSANVPLSPTVSAKSPVVKTPACSGFPPPPGVYHPHPHPHHHHPAPPPAAPPSCALQKHHLTAEKDPLGILDPIPSRPVGQSPAAPGPALNPNFQPGAAPSSQAPAMNVHMPPAVVPLPSNLPLPTAKPGHSSGHSAHRVPHAPPPSPAPSPGHAVVGGGRLEPSPQRDAPGQLLSGMALHAHAGAMFPPQKSLLAPPLNHALTQGSASFPASSLLSAAAKAQLANQGKLAGGGGGGHGGGGGACGGNSVNPSPVTREAASARTPHRSRPIRALPRSRCRVGAPLCGTSSWPSSGKPCGSVVVVTTTTPAWRARRRRLRRAQGPCGRGRGGARTAGPGQPAGPSGQMLFREGPPGPPHHALQRLPGRGEGGPPLARIREPFGGLMDQVGLCGALGQGASEAARWATTTPAPAQQQQQVAHRHHHPPLGPHPRALGGPGATATRVPNANGGSCAQAVSDTGDGLPCGLRDPPLQGSLQALVASGRMFPQRPPQLTHVRQGAPGFQALHQFPHNASSSSPMACLFQNFQTSSPERIAGPGTQVCAQPRMTSLPETSGVESLPRFRDARLLQSTGAGMEGLLGGGRGESVDAIYRAVVDAASKGTPVVISTSAGGTTQARPAHTLSAMSAFPGGLPHAVSQEAEPRPQPRPLQPPRQSSDQGKGGAPGGREAQDLRFRSPGLQRRQWEGEGGGGVLGAWRAGEELLECPAHVRSSPAPAPPPPSEHHQPPGDAPFLEDGFRFAPCQRASSGSGAAPAHEQHVNGGPLLLLPGRGHDPTSEDQSPSSSSTSLEGPLPRDYGHHNGPYSGCAPSPSDTRSLSSEEDLRHPDSPSSSSSELLHFRPRPFHVGELVWGQIKGLAPWHSQLVGEERPHHPGLQTSDPGKVGPGKLKTLTEDLEAFNRAAKRNRKGGKLNNHLEAAIHVTMSELDKMSGSVHQVPPRDRQVRPPKPKRRKISR</sequence>
<protein>
    <recommendedName>
        <fullName evidence="2">MBD domain-containing protein</fullName>
    </recommendedName>
</protein>
<evidence type="ECO:0000313" key="4">
    <source>
        <dbReference type="Proteomes" id="UP001221898"/>
    </source>
</evidence>
<dbReference type="EMBL" id="JAINUG010000133">
    <property type="protein sequence ID" value="KAJ8393759.1"/>
    <property type="molecule type" value="Genomic_DNA"/>
</dbReference>
<reference evidence="3" key="1">
    <citation type="journal article" date="2023" name="Science">
        <title>Genome structures resolve the early diversification of teleost fishes.</title>
        <authorList>
            <person name="Parey E."/>
            <person name="Louis A."/>
            <person name="Montfort J."/>
            <person name="Bouchez O."/>
            <person name="Roques C."/>
            <person name="Iampietro C."/>
            <person name="Lluch J."/>
            <person name="Castinel A."/>
            <person name="Donnadieu C."/>
            <person name="Desvignes T."/>
            <person name="Floi Bucao C."/>
            <person name="Jouanno E."/>
            <person name="Wen M."/>
            <person name="Mejri S."/>
            <person name="Dirks R."/>
            <person name="Jansen H."/>
            <person name="Henkel C."/>
            <person name="Chen W.J."/>
            <person name="Zahm M."/>
            <person name="Cabau C."/>
            <person name="Klopp C."/>
            <person name="Thompson A.W."/>
            <person name="Robinson-Rechavi M."/>
            <person name="Braasch I."/>
            <person name="Lecointre G."/>
            <person name="Bobe J."/>
            <person name="Postlethwait J.H."/>
            <person name="Berthelot C."/>
            <person name="Roest Crollius H."/>
            <person name="Guiguen Y."/>
        </authorList>
    </citation>
    <scope>NUCLEOTIDE SEQUENCE</scope>
    <source>
        <strain evidence="3">NC1722</strain>
    </source>
</reference>
<proteinExistence type="predicted"/>
<dbReference type="GO" id="GO:0003682">
    <property type="term" value="F:chromatin binding"/>
    <property type="evidence" value="ECO:0007669"/>
    <property type="project" value="TreeGrafter"/>
</dbReference>
<feature type="region of interest" description="Disordered" evidence="1">
    <location>
        <begin position="661"/>
        <end position="711"/>
    </location>
</feature>
<feature type="region of interest" description="Disordered" evidence="1">
    <location>
        <begin position="376"/>
        <end position="428"/>
    </location>
</feature>
<feature type="region of interest" description="Disordered" evidence="1">
    <location>
        <begin position="117"/>
        <end position="138"/>
    </location>
</feature>